<evidence type="ECO:0000313" key="1">
    <source>
        <dbReference type="EMBL" id="EGC17609.1"/>
    </source>
</evidence>
<organism evidence="1 2">
    <name type="scientific">Kingella denitrificans ATCC 33394</name>
    <dbReference type="NCBI Taxonomy" id="888741"/>
    <lineage>
        <taxon>Bacteria</taxon>
        <taxon>Pseudomonadati</taxon>
        <taxon>Pseudomonadota</taxon>
        <taxon>Betaproteobacteria</taxon>
        <taxon>Neisseriales</taxon>
        <taxon>Neisseriaceae</taxon>
        <taxon>Kingella</taxon>
    </lineage>
</organism>
<protein>
    <submittedName>
        <fullName evidence="1">Uncharacterized protein</fullName>
    </submittedName>
</protein>
<sequence>MHHALFKIGIQLCHIFDFAGFNRFVPQQGKAVPNALCDIFAQFGFGFFRPVFFRE</sequence>
<comment type="caution">
    <text evidence="1">The sequence shown here is derived from an EMBL/GenBank/DDBJ whole genome shotgun (WGS) entry which is preliminary data.</text>
</comment>
<name>F0EYK1_9NEIS</name>
<gene>
    <name evidence="1" type="ORF">HMPREF9098_0935</name>
</gene>
<dbReference type="HOGENOM" id="CLU_3026221_0_0_4"/>
<dbReference type="EMBL" id="AEWV01000015">
    <property type="protein sequence ID" value="EGC17609.1"/>
    <property type="molecule type" value="Genomic_DNA"/>
</dbReference>
<reference evidence="1 2" key="1">
    <citation type="submission" date="2011-01" db="EMBL/GenBank/DDBJ databases">
        <authorList>
            <person name="Muzny D."/>
            <person name="Qin X."/>
            <person name="Deng J."/>
            <person name="Jiang H."/>
            <person name="Liu Y."/>
            <person name="Qu J."/>
            <person name="Song X.-Z."/>
            <person name="Zhang L."/>
            <person name="Thornton R."/>
            <person name="Coyle M."/>
            <person name="Francisco L."/>
            <person name="Jackson L."/>
            <person name="Javaid M."/>
            <person name="Korchina V."/>
            <person name="Kovar C."/>
            <person name="Mata R."/>
            <person name="Mathew T."/>
            <person name="Ngo R."/>
            <person name="Nguyen L."/>
            <person name="Nguyen N."/>
            <person name="Okwuonu G."/>
            <person name="Ongeri F."/>
            <person name="Pham C."/>
            <person name="Simmons D."/>
            <person name="Wilczek-Boney K."/>
            <person name="Hale W."/>
            <person name="Jakkamsetti A."/>
            <person name="Pham P."/>
            <person name="Ruth R."/>
            <person name="San Lucas F."/>
            <person name="Warren J."/>
            <person name="Zhang J."/>
            <person name="Zhao Z."/>
            <person name="Zhou C."/>
            <person name="Zhu D."/>
            <person name="Lee S."/>
            <person name="Bess C."/>
            <person name="Blankenburg K."/>
            <person name="Forbes L."/>
            <person name="Fu Q."/>
            <person name="Gubbala S."/>
            <person name="Hirani K."/>
            <person name="Jayaseelan J.C."/>
            <person name="Lara F."/>
            <person name="Munidasa M."/>
            <person name="Palculict T."/>
            <person name="Patil S."/>
            <person name="Pu L.-L."/>
            <person name="Saada N."/>
            <person name="Tang L."/>
            <person name="Weissenberger G."/>
            <person name="Zhu Y."/>
            <person name="Hemphill L."/>
            <person name="Shang Y."/>
            <person name="Youmans B."/>
            <person name="Ayvaz T."/>
            <person name="Ross M."/>
            <person name="Santibanez J."/>
            <person name="Aqrawi P."/>
            <person name="Gross S."/>
            <person name="Joshi V."/>
            <person name="Fowler G."/>
            <person name="Nazareth L."/>
            <person name="Reid J."/>
            <person name="Worley K."/>
            <person name="Petrosino J."/>
            <person name="Highlander S."/>
            <person name="Gibbs R."/>
        </authorList>
    </citation>
    <scope>NUCLEOTIDE SEQUENCE [LARGE SCALE GENOMIC DNA]</scope>
    <source>
        <strain evidence="1 2">ATCC 33394</strain>
    </source>
</reference>
<accession>F0EYK1</accession>
<proteinExistence type="predicted"/>
<evidence type="ECO:0000313" key="2">
    <source>
        <dbReference type="Proteomes" id="UP000004088"/>
    </source>
</evidence>
<dbReference type="AlphaFoldDB" id="F0EYK1"/>
<dbReference type="Proteomes" id="UP000004088">
    <property type="component" value="Unassembled WGS sequence"/>
</dbReference>
<keyword evidence="2" id="KW-1185">Reference proteome</keyword>